<dbReference type="GO" id="GO:0009307">
    <property type="term" value="P:DNA restriction-modification system"/>
    <property type="evidence" value="ECO:0007669"/>
    <property type="project" value="UniProtKB-KW"/>
</dbReference>
<evidence type="ECO:0000313" key="5">
    <source>
        <dbReference type="EMBL" id="OGG35325.1"/>
    </source>
</evidence>
<dbReference type="PANTHER" id="PTHR30408">
    <property type="entry name" value="TYPE-1 RESTRICTION ENZYME ECOKI SPECIFICITY PROTEIN"/>
    <property type="match status" value="1"/>
</dbReference>
<comment type="similarity">
    <text evidence="1">Belongs to the type-I restriction system S methylase family.</text>
</comment>
<dbReference type="Gene3D" id="3.90.220.20">
    <property type="entry name" value="DNA methylase specificity domains"/>
    <property type="match status" value="2"/>
</dbReference>
<dbReference type="SUPFAM" id="SSF116734">
    <property type="entry name" value="DNA methylase specificity domain"/>
    <property type="match status" value="2"/>
</dbReference>
<dbReference type="EMBL" id="MFKE01000016">
    <property type="protein sequence ID" value="OGG35325.1"/>
    <property type="molecule type" value="Genomic_DNA"/>
</dbReference>
<proteinExistence type="inferred from homology"/>
<gene>
    <name evidence="5" type="ORF">A2363_02845</name>
</gene>
<accession>A0A1F6BEH3</accession>
<keyword evidence="3" id="KW-0238">DNA-binding</keyword>
<evidence type="ECO:0000256" key="1">
    <source>
        <dbReference type="ARBA" id="ARBA00010923"/>
    </source>
</evidence>
<protein>
    <recommendedName>
        <fullName evidence="4">Type I restriction modification DNA specificity domain-containing protein</fullName>
    </recommendedName>
</protein>
<keyword evidence="2" id="KW-0680">Restriction system</keyword>
<sequence length="381" mass="42850">MNNWQIKKLGDISVINGGGTPPTSHAEYFTGNVPWFTPSEITSGTVSVLTSSERQITEEAIKHSKIAEQGTVLLSSRATIGHVGIVATRSTYNQGIKGLTPKKELLPWYLAYWLLASKKRLEKSSFGTTFKELSTTALKKFDIEIPPISVQQQVVEKLDAIKRMQELNQKEITKVKELFNSHLSRAFRPQTGGTIKRLGELFLRSSRTVLPITLGDKLVNYIGLENIESNTGRLVSFSPCTAKTIKSAKTKFSKGDTLYGKLRPYLNKVWLATMDGICSTDIWVLKAQENMIRLELLPILLRFPEIVKQTLAGMTGTNLPRVNAKTFDYIEIAVLPIEKQKLLIEEVMKIQIYQQSLQTENEKLSQLFDSALNKFMKPNQI</sequence>
<dbReference type="InterPro" id="IPR044946">
    <property type="entry name" value="Restrct_endonuc_typeI_TRD_sf"/>
</dbReference>
<dbReference type="AlphaFoldDB" id="A0A1F6BEH3"/>
<name>A0A1F6BEH3_9BACT</name>
<dbReference type="InterPro" id="IPR000055">
    <property type="entry name" value="Restrct_endonuc_typeI_TRD"/>
</dbReference>
<dbReference type="Proteomes" id="UP000176186">
    <property type="component" value="Unassembled WGS sequence"/>
</dbReference>
<dbReference type="InterPro" id="IPR052021">
    <property type="entry name" value="Type-I_RS_S_subunit"/>
</dbReference>
<evidence type="ECO:0000256" key="3">
    <source>
        <dbReference type="ARBA" id="ARBA00023125"/>
    </source>
</evidence>
<dbReference type="STRING" id="1798401.A2363_02845"/>
<evidence type="ECO:0000259" key="4">
    <source>
        <dbReference type="Pfam" id="PF01420"/>
    </source>
</evidence>
<feature type="domain" description="Type I restriction modification DNA specificity" evidence="4">
    <location>
        <begin position="2"/>
        <end position="176"/>
    </location>
</feature>
<evidence type="ECO:0000256" key="2">
    <source>
        <dbReference type="ARBA" id="ARBA00022747"/>
    </source>
</evidence>
<dbReference type="Pfam" id="PF01420">
    <property type="entry name" value="Methylase_S"/>
    <property type="match status" value="1"/>
</dbReference>
<dbReference type="GO" id="GO:0003677">
    <property type="term" value="F:DNA binding"/>
    <property type="evidence" value="ECO:0007669"/>
    <property type="project" value="UniProtKB-KW"/>
</dbReference>
<reference evidence="5 6" key="1">
    <citation type="journal article" date="2016" name="Nat. Commun.">
        <title>Thousands of microbial genomes shed light on interconnected biogeochemical processes in an aquifer system.</title>
        <authorList>
            <person name="Anantharaman K."/>
            <person name="Brown C.T."/>
            <person name="Hug L.A."/>
            <person name="Sharon I."/>
            <person name="Castelle C.J."/>
            <person name="Probst A.J."/>
            <person name="Thomas B.C."/>
            <person name="Singh A."/>
            <person name="Wilkins M.J."/>
            <person name="Karaoz U."/>
            <person name="Brodie E.L."/>
            <person name="Williams K.H."/>
            <person name="Hubbard S.S."/>
            <person name="Banfield J.F."/>
        </authorList>
    </citation>
    <scope>NUCLEOTIDE SEQUENCE [LARGE SCALE GENOMIC DNA]</scope>
</reference>
<evidence type="ECO:0000313" key="6">
    <source>
        <dbReference type="Proteomes" id="UP000176186"/>
    </source>
</evidence>
<organism evidence="5 6">
    <name type="scientific">Candidatus Gottesmanbacteria bacterium RIFOXYB1_FULL_47_11</name>
    <dbReference type="NCBI Taxonomy" id="1798401"/>
    <lineage>
        <taxon>Bacteria</taxon>
        <taxon>Candidatus Gottesmaniibacteriota</taxon>
    </lineage>
</organism>
<comment type="caution">
    <text evidence="5">The sequence shown here is derived from an EMBL/GenBank/DDBJ whole genome shotgun (WGS) entry which is preliminary data.</text>
</comment>
<dbReference type="PANTHER" id="PTHR30408:SF13">
    <property type="entry name" value="TYPE I RESTRICTION ENZYME HINDI SPECIFICITY SUBUNIT"/>
    <property type="match status" value="1"/>
</dbReference>